<feature type="transmembrane region" description="Helical" evidence="1">
    <location>
        <begin position="16"/>
        <end position="41"/>
    </location>
</feature>
<accession>A0A0E9SMG2</accession>
<dbReference type="AlphaFoldDB" id="A0A0E9SMG2"/>
<protein>
    <submittedName>
        <fullName evidence="2">Uncharacterized protein</fullName>
    </submittedName>
</protein>
<keyword evidence="1" id="KW-0812">Transmembrane</keyword>
<sequence>MHMTITSTAPECQPFFFLQCVLVIHLMVVCLHTVCASIYIFTPQTFACVCRGLLHVTGQDSTVRTASLVGTAWAVKSEGRSADKTGLKGVSGLHFKLNNRL</sequence>
<reference evidence="2" key="2">
    <citation type="journal article" date="2015" name="Fish Shellfish Immunol.">
        <title>Early steps in the European eel (Anguilla anguilla)-Vibrio vulnificus interaction in the gills: Role of the RtxA13 toxin.</title>
        <authorList>
            <person name="Callol A."/>
            <person name="Pajuelo D."/>
            <person name="Ebbesson L."/>
            <person name="Teles M."/>
            <person name="MacKenzie S."/>
            <person name="Amaro C."/>
        </authorList>
    </citation>
    <scope>NUCLEOTIDE SEQUENCE</scope>
</reference>
<evidence type="ECO:0000256" key="1">
    <source>
        <dbReference type="SAM" id="Phobius"/>
    </source>
</evidence>
<keyword evidence="1" id="KW-1133">Transmembrane helix</keyword>
<dbReference type="EMBL" id="GBXM01066859">
    <property type="protein sequence ID" value="JAH41718.1"/>
    <property type="molecule type" value="Transcribed_RNA"/>
</dbReference>
<reference evidence="2" key="1">
    <citation type="submission" date="2014-11" db="EMBL/GenBank/DDBJ databases">
        <authorList>
            <person name="Amaro Gonzalez C."/>
        </authorList>
    </citation>
    <scope>NUCLEOTIDE SEQUENCE</scope>
</reference>
<proteinExistence type="predicted"/>
<organism evidence="2">
    <name type="scientific">Anguilla anguilla</name>
    <name type="common">European freshwater eel</name>
    <name type="synonym">Muraena anguilla</name>
    <dbReference type="NCBI Taxonomy" id="7936"/>
    <lineage>
        <taxon>Eukaryota</taxon>
        <taxon>Metazoa</taxon>
        <taxon>Chordata</taxon>
        <taxon>Craniata</taxon>
        <taxon>Vertebrata</taxon>
        <taxon>Euteleostomi</taxon>
        <taxon>Actinopterygii</taxon>
        <taxon>Neopterygii</taxon>
        <taxon>Teleostei</taxon>
        <taxon>Anguilliformes</taxon>
        <taxon>Anguillidae</taxon>
        <taxon>Anguilla</taxon>
    </lineage>
</organism>
<evidence type="ECO:0000313" key="2">
    <source>
        <dbReference type="EMBL" id="JAH41718.1"/>
    </source>
</evidence>
<keyword evidence="1" id="KW-0472">Membrane</keyword>
<name>A0A0E9SMG2_ANGAN</name>